<feature type="compositionally biased region" description="Low complexity" evidence="2">
    <location>
        <begin position="267"/>
        <end position="299"/>
    </location>
</feature>
<dbReference type="PANTHER" id="PTHR48038">
    <property type="entry name" value="RIBONUCLEOPROTEIN RB97D"/>
    <property type="match status" value="1"/>
</dbReference>
<keyword evidence="1" id="KW-0694">RNA-binding</keyword>
<reference evidence="4 5" key="1">
    <citation type="journal article" date="2021" name="Comput. Struct. Biotechnol. J.">
        <title>De novo genome assembly of the potent medicinal plant Rehmannia glutinosa using nanopore technology.</title>
        <authorList>
            <person name="Ma L."/>
            <person name="Dong C."/>
            <person name="Song C."/>
            <person name="Wang X."/>
            <person name="Zheng X."/>
            <person name="Niu Y."/>
            <person name="Chen S."/>
            <person name="Feng W."/>
        </authorList>
    </citation>
    <scope>NUCLEOTIDE SEQUENCE [LARGE SCALE GENOMIC DNA]</scope>
    <source>
        <strain evidence="4">DH-2019</strain>
    </source>
</reference>
<dbReference type="PROSITE" id="PS50102">
    <property type="entry name" value="RRM"/>
    <property type="match status" value="1"/>
</dbReference>
<accession>A0ABR0WYM8</accession>
<feature type="compositionally biased region" description="Acidic residues" evidence="2">
    <location>
        <begin position="412"/>
        <end position="422"/>
    </location>
</feature>
<feature type="region of interest" description="Disordered" evidence="2">
    <location>
        <begin position="76"/>
        <end position="125"/>
    </location>
</feature>
<dbReference type="Pfam" id="PF00076">
    <property type="entry name" value="RRM_1"/>
    <property type="match status" value="1"/>
</dbReference>
<dbReference type="Gene3D" id="3.30.70.330">
    <property type="match status" value="1"/>
</dbReference>
<evidence type="ECO:0000256" key="2">
    <source>
        <dbReference type="SAM" id="MobiDB-lite"/>
    </source>
</evidence>
<dbReference type="EMBL" id="JABTTQ020000007">
    <property type="protein sequence ID" value="KAK6152274.1"/>
    <property type="molecule type" value="Genomic_DNA"/>
</dbReference>
<evidence type="ECO:0000313" key="4">
    <source>
        <dbReference type="EMBL" id="KAK6152274.1"/>
    </source>
</evidence>
<feature type="compositionally biased region" description="Polar residues" evidence="2">
    <location>
        <begin position="436"/>
        <end position="446"/>
    </location>
</feature>
<dbReference type="InterPro" id="IPR012677">
    <property type="entry name" value="Nucleotide-bd_a/b_plait_sf"/>
</dbReference>
<feature type="compositionally biased region" description="Basic and acidic residues" evidence="2">
    <location>
        <begin position="391"/>
        <end position="408"/>
    </location>
</feature>
<feature type="compositionally biased region" description="Low complexity" evidence="2">
    <location>
        <begin position="308"/>
        <end position="327"/>
    </location>
</feature>
<dbReference type="Proteomes" id="UP001318860">
    <property type="component" value="Unassembled WGS sequence"/>
</dbReference>
<dbReference type="PANTHER" id="PTHR48038:SF2">
    <property type="entry name" value="OS02G0536400 PROTEIN"/>
    <property type="match status" value="1"/>
</dbReference>
<gene>
    <name evidence="4" type="ORF">DH2020_014909</name>
</gene>
<dbReference type="InterPro" id="IPR035979">
    <property type="entry name" value="RBD_domain_sf"/>
</dbReference>
<feature type="compositionally biased region" description="Polar residues" evidence="2">
    <location>
        <begin position="371"/>
        <end position="387"/>
    </location>
</feature>
<dbReference type="InterPro" id="IPR000504">
    <property type="entry name" value="RRM_dom"/>
</dbReference>
<feature type="domain" description="RRM" evidence="3">
    <location>
        <begin position="1"/>
        <end position="70"/>
    </location>
</feature>
<feature type="region of interest" description="Disordered" evidence="2">
    <location>
        <begin position="144"/>
        <end position="355"/>
    </location>
</feature>
<proteinExistence type="predicted"/>
<evidence type="ECO:0000256" key="1">
    <source>
        <dbReference type="PROSITE-ProRule" id="PRU00176"/>
    </source>
</evidence>
<dbReference type="CDD" id="cd00590">
    <property type="entry name" value="RRM_SF"/>
    <property type="match status" value="1"/>
</dbReference>
<evidence type="ECO:0000313" key="5">
    <source>
        <dbReference type="Proteomes" id="UP001318860"/>
    </source>
</evidence>
<dbReference type="SUPFAM" id="SSF54928">
    <property type="entry name" value="RNA-binding domain, RBD"/>
    <property type="match status" value="1"/>
</dbReference>
<organism evidence="4 5">
    <name type="scientific">Rehmannia glutinosa</name>
    <name type="common">Chinese foxglove</name>
    <dbReference type="NCBI Taxonomy" id="99300"/>
    <lineage>
        <taxon>Eukaryota</taxon>
        <taxon>Viridiplantae</taxon>
        <taxon>Streptophyta</taxon>
        <taxon>Embryophyta</taxon>
        <taxon>Tracheophyta</taxon>
        <taxon>Spermatophyta</taxon>
        <taxon>Magnoliopsida</taxon>
        <taxon>eudicotyledons</taxon>
        <taxon>Gunneridae</taxon>
        <taxon>Pentapetalae</taxon>
        <taxon>asterids</taxon>
        <taxon>lamiids</taxon>
        <taxon>Lamiales</taxon>
        <taxon>Orobanchaceae</taxon>
        <taxon>Rehmannieae</taxon>
        <taxon>Rehmannia</taxon>
    </lineage>
</organism>
<evidence type="ECO:0000259" key="3">
    <source>
        <dbReference type="PROSITE" id="PS50102"/>
    </source>
</evidence>
<feature type="compositionally biased region" description="Basic and acidic residues" evidence="2">
    <location>
        <begin position="97"/>
        <end position="125"/>
    </location>
</feature>
<sequence length="537" mass="61283">MSLHIGNLSSHIRKDDLERVFRRFGRCTIQVKDKYGFVVYDYPASAEKALKTLRGTRICGEAITLSWSTRQPRALQRFGRGGKSYEPPRRRYPPVKENADRRLGSNDRRDYEMDSKKADGEVRKLGSSDLVDESIGYQPYDSNLYVGERDRTSPNDLAGGDRWGEQVVDPSNEKYVENGPEFDRYEPYHSDGKKELDEPSIRKFQEKIGSDKEASTSRNRRRLLGRGDSPPRIAPRGRRKEFRDKKRNWRDYENRDKNRMERARGPSSSSVHSDYTSSRSQSPSKSKSVPSKKISPSDSLRPSPSCHSGTKTSKSRSTSRSMSPTSSLLPVKLNRRVSPSPDKRQENSKGSVANAVSLAHSTDLFGKETLIRSSTGTSKSENITSAVENEFETKPAKLEQEYMEKDLSENNNDNDNDNDFEMSDSQNEDLVGAPESNMSIRSNASNSARMSPEEIYMVLKHYGLQYPEEREKDLPVETYFGSARLWPWEIIYYRRLKKGPISAENYSRRIAQNEEFGIVDKYVRGSSGWGELNEHNP</sequence>
<feature type="region of interest" description="Disordered" evidence="2">
    <location>
        <begin position="370"/>
        <end position="446"/>
    </location>
</feature>
<protein>
    <recommendedName>
        <fullName evidence="3">RRM domain-containing protein</fullName>
    </recommendedName>
</protein>
<dbReference type="SMART" id="SM00360">
    <property type="entry name" value="RRM"/>
    <property type="match status" value="1"/>
</dbReference>
<name>A0ABR0WYM8_REHGL</name>
<comment type="caution">
    <text evidence="4">The sequence shown here is derived from an EMBL/GenBank/DDBJ whole genome shotgun (WGS) entry which is preliminary data.</text>
</comment>
<keyword evidence="5" id="KW-1185">Reference proteome</keyword>
<feature type="compositionally biased region" description="Basic and acidic residues" evidence="2">
    <location>
        <begin position="241"/>
        <end position="264"/>
    </location>
</feature>
<feature type="compositionally biased region" description="Basic and acidic residues" evidence="2">
    <location>
        <begin position="171"/>
        <end position="215"/>
    </location>
</feature>